<organism evidence="7 8">
    <name type="scientific">Clostridium paraputrificum</name>
    <dbReference type="NCBI Taxonomy" id="29363"/>
    <lineage>
        <taxon>Bacteria</taxon>
        <taxon>Bacillati</taxon>
        <taxon>Bacillota</taxon>
        <taxon>Clostridia</taxon>
        <taxon>Eubacteriales</taxon>
        <taxon>Clostridiaceae</taxon>
        <taxon>Clostridium</taxon>
    </lineage>
</organism>
<keyword evidence="3" id="KW-0227">DNA damage</keyword>
<dbReference type="Proteomes" id="UP000092714">
    <property type="component" value="Unassembled WGS sequence"/>
</dbReference>
<keyword evidence="8" id="KW-1185">Reference proteome</keyword>
<accession>A0A174A9B7</accession>
<evidence type="ECO:0000256" key="4">
    <source>
        <dbReference type="ARBA" id="ARBA00022769"/>
    </source>
</evidence>
<evidence type="ECO:0000313" key="8">
    <source>
        <dbReference type="Proteomes" id="UP000092714"/>
    </source>
</evidence>
<dbReference type="GeneID" id="42777313"/>
<dbReference type="GO" id="GO:0004519">
    <property type="term" value="F:endonuclease activity"/>
    <property type="evidence" value="ECO:0007669"/>
    <property type="project" value="UniProtKB-KW"/>
</dbReference>
<dbReference type="Pfam" id="PF03851">
    <property type="entry name" value="UvdE"/>
    <property type="match status" value="1"/>
</dbReference>
<dbReference type="PANTHER" id="PTHR31290:SF5">
    <property type="entry name" value="UV-DAMAGE ENDONUCLEASE"/>
    <property type="match status" value="1"/>
</dbReference>
<dbReference type="OrthoDB" id="9782576at2"/>
<dbReference type="EMBL" id="MAPZ01000009">
    <property type="protein sequence ID" value="OBY12164.1"/>
    <property type="molecule type" value="Genomic_DNA"/>
</dbReference>
<keyword evidence="2 7" id="KW-0255">Endonuclease</keyword>
<evidence type="ECO:0000256" key="2">
    <source>
        <dbReference type="ARBA" id="ARBA00022759"/>
    </source>
</evidence>
<dbReference type="Gene3D" id="3.20.20.150">
    <property type="entry name" value="Divalent-metal-dependent TIM barrel enzymes"/>
    <property type="match status" value="1"/>
</dbReference>
<keyword evidence="6" id="KW-0234">DNA repair</keyword>
<protein>
    <submittedName>
        <fullName evidence="7">UV damage repair endonuclease UvsE</fullName>
    </submittedName>
</protein>
<name>A0A174A9B7_9CLOT</name>
<dbReference type="GO" id="GO:0006289">
    <property type="term" value="P:nucleotide-excision repair"/>
    <property type="evidence" value="ECO:0007669"/>
    <property type="project" value="InterPro"/>
</dbReference>
<gene>
    <name evidence="7" type="ORF">CP373A1_00810</name>
</gene>
<dbReference type="eggNOG" id="COG4294">
    <property type="taxonomic scope" value="Bacteria"/>
</dbReference>
<dbReference type="GO" id="GO:0009411">
    <property type="term" value="P:response to UV"/>
    <property type="evidence" value="ECO:0007669"/>
    <property type="project" value="InterPro"/>
</dbReference>
<sequence>MKIGYACTPLSTPLRTTRKFTLNSYNEETLKTTISDNLLDLYKILEFNNKLGIKLFRISSDIIPFGSHSINTFNWSKYFSNELKSIGEFIKNNNLRVSMHPGQYTVLNSPKDEIVNKAIDDLNYHTSLLDSMGLNSEHKIILHVGGVYDSKVESTERFMNNYTLLSKSIKNRLIIENDEKNYSFINVLNICKAINAPMVFDNLHNECFGDNNYTLDKLFELAKSTWSNEKCNMKVHYSQQDTKKKKGSHSPTIFTDDFLKYYSVAKNYNLDIMLEVKDKDFSAIKTINLIKESQNALTEVDRLMEIERYKLYLIEKGEDILKKAKDLILFSDIKDFYLYIDNLYYKEPTSASTNKALVEGFKLIEENINSRETNHFFKLKNERNYSKAKEYLHKLAEKYLCYELLSSYFFHN</sequence>
<evidence type="ECO:0000256" key="1">
    <source>
        <dbReference type="ARBA" id="ARBA00022722"/>
    </source>
</evidence>
<keyword evidence="4" id="KW-0228">DNA excision</keyword>
<dbReference type="GO" id="GO:0016787">
    <property type="term" value="F:hydrolase activity"/>
    <property type="evidence" value="ECO:0007669"/>
    <property type="project" value="UniProtKB-KW"/>
</dbReference>
<dbReference type="AlphaFoldDB" id="A0A174A9B7"/>
<evidence type="ECO:0000313" key="7">
    <source>
        <dbReference type="EMBL" id="OBY12164.1"/>
    </source>
</evidence>
<dbReference type="SUPFAM" id="SSF51658">
    <property type="entry name" value="Xylose isomerase-like"/>
    <property type="match status" value="1"/>
</dbReference>
<dbReference type="PANTHER" id="PTHR31290">
    <property type="entry name" value="UV-DAMAGE ENDONUCLEASE"/>
    <property type="match status" value="1"/>
</dbReference>
<dbReference type="NCBIfam" id="TIGR00629">
    <property type="entry name" value="uvde"/>
    <property type="match status" value="1"/>
</dbReference>
<dbReference type="InterPro" id="IPR004601">
    <property type="entry name" value="UvdE"/>
</dbReference>
<keyword evidence="1" id="KW-0540">Nuclease</keyword>
<keyword evidence="5" id="KW-0378">Hydrolase</keyword>
<comment type="caution">
    <text evidence="7">The sequence shown here is derived from an EMBL/GenBank/DDBJ whole genome shotgun (WGS) entry which is preliminary data.</text>
</comment>
<evidence type="ECO:0000256" key="3">
    <source>
        <dbReference type="ARBA" id="ARBA00022763"/>
    </source>
</evidence>
<evidence type="ECO:0000256" key="5">
    <source>
        <dbReference type="ARBA" id="ARBA00022801"/>
    </source>
</evidence>
<dbReference type="InterPro" id="IPR036237">
    <property type="entry name" value="Xyl_isomerase-like_sf"/>
</dbReference>
<reference evidence="7 8" key="1">
    <citation type="submission" date="2016-06" db="EMBL/GenBank/DDBJ databases">
        <authorList>
            <person name="Kjaerup R.B."/>
            <person name="Dalgaard T.S."/>
            <person name="Juul-Madsen H.R."/>
        </authorList>
    </citation>
    <scope>NUCLEOTIDE SEQUENCE [LARGE SCALE GENOMIC DNA]</scope>
    <source>
        <strain evidence="7 8">373-A1</strain>
    </source>
</reference>
<proteinExistence type="predicted"/>
<evidence type="ECO:0000256" key="6">
    <source>
        <dbReference type="ARBA" id="ARBA00023204"/>
    </source>
</evidence>
<dbReference type="RefSeq" id="WP_027099466.1">
    <property type="nucleotide sequence ID" value="NZ_CABHIH010000001.1"/>
</dbReference>